<keyword evidence="14 19" id="KW-0472">Membrane</keyword>
<dbReference type="EMBL" id="BDGX01000054">
    <property type="protein sequence ID" value="GAV56379.1"/>
    <property type="molecule type" value="Genomic_DNA"/>
</dbReference>
<dbReference type="UniPathway" id="UPA00378"/>
<keyword evidence="8" id="KW-0808">Transferase</keyword>
<evidence type="ECO:0000256" key="10">
    <source>
        <dbReference type="ARBA" id="ARBA00022723"/>
    </source>
</evidence>
<evidence type="ECO:0000256" key="2">
    <source>
        <dbReference type="ARBA" id="ARBA00004477"/>
    </source>
</evidence>
<keyword evidence="9 19" id="KW-0812">Transmembrane</keyword>
<dbReference type="Pfam" id="PF00953">
    <property type="entry name" value="Glycos_transf_4"/>
    <property type="match status" value="1"/>
</dbReference>
<evidence type="ECO:0000313" key="20">
    <source>
        <dbReference type="EMBL" id="GAV56379.1"/>
    </source>
</evidence>
<evidence type="ECO:0000256" key="8">
    <source>
        <dbReference type="ARBA" id="ARBA00022679"/>
    </source>
</evidence>
<comment type="cofactor">
    <cofactor evidence="1">
        <name>Mg(2+)</name>
        <dbReference type="ChEBI" id="CHEBI:18420"/>
    </cofactor>
</comment>
<feature type="transmembrane region" description="Helical" evidence="19">
    <location>
        <begin position="329"/>
        <end position="349"/>
    </location>
</feature>
<evidence type="ECO:0000256" key="4">
    <source>
        <dbReference type="ARBA" id="ARBA00009317"/>
    </source>
</evidence>
<evidence type="ECO:0000256" key="17">
    <source>
        <dbReference type="ARBA" id="ARBA00044717"/>
    </source>
</evidence>
<feature type="transmembrane region" description="Helical" evidence="19">
    <location>
        <begin position="305"/>
        <end position="323"/>
    </location>
</feature>
<dbReference type="InterPro" id="IPR033895">
    <property type="entry name" value="GPT"/>
</dbReference>
<feature type="transmembrane region" description="Helical" evidence="19">
    <location>
        <begin position="89"/>
        <end position="110"/>
    </location>
</feature>
<dbReference type="OrthoDB" id="10262326at2759"/>
<dbReference type="EC" id="2.7.8.15" evidence="5"/>
<comment type="similarity">
    <text evidence="4">Belongs to the glycosyltransferase 4 family.</text>
</comment>
<evidence type="ECO:0000256" key="16">
    <source>
        <dbReference type="ARBA" id="ARBA00033238"/>
    </source>
</evidence>
<evidence type="ECO:0000256" key="14">
    <source>
        <dbReference type="ARBA" id="ARBA00023136"/>
    </source>
</evidence>
<feature type="transmembrane region" description="Helical" evidence="19">
    <location>
        <begin position="174"/>
        <end position="190"/>
    </location>
</feature>
<dbReference type="PANTHER" id="PTHR10571">
    <property type="entry name" value="UDP-N-ACETYLGLUCOSAMINE--DOLICHYL-PHOSPHATE N-ACETYLGLUCOSAMINEPHOSPHOTRANSFERASE"/>
    <property type="match status" value="1"/>
</dbReference>
<evidence type="ECO:0000256" key="6">
    <source>
        <dbReference type="ARBA" id="ARBA00017659"/>
    </source>
</evidence>
<dbReference type="GO" id="GO:0003975">
    <property type="term" value="F:UDP-N-acetylglucosamine-dolichyl-phosphate N-acetylglucosaminephosphotransferase activity"/>
    <property type="evidence" value="ECO:0007669"/>
    <property type="project" value="UniProtKB-EC"/>
</dbReference>
<protein>
    <recommendedName>
        <fullName evidence="6">UDP-N-acetylglucosamine--dolichyl-phosphate N-acetylglucosaminephosphotransferase</fullName>
        <ecNumber evidence="5">2.7.8.15</ecNumber>
    </recommendedName>
    <alternativeName>
        <fullName evidence="15">GlcNAc-1-P transferase</fullName>
    </alternativeName>
    <alternativeName>
        <fullName evidence="16">N-acetylglucosamine-1-phosphate transferase</fullName>
    </alternativeName>
</protein>
<comment type="pathway">
    <text evidence="3">Protein modification; protein glycosylation.</text>
</comment>
<keyword evidence="12" id="KW-0460">Magnesium</keyword>
<dbReference type="InterPro" id="IPR000715">
    <property type="entry name" value="Glycosyl_transferase_4"/>
</dbReference>
<evidence type="ECO:0000256" key="1">
    <source>
        <dbReference type="ARBA" id="ARBA00001946"/>
    </source>
</evidence>
<keyword evidence="10" id="KW-0479">Metal-binding</keyword>
<feature type="transmembrane region" description="Helical" evidence="19">
    <location>
        <begin position="233"/>
        <end position="255"/>
    </location>
</feature>
<feature type="transmembrane region" description="Helical" evidence="19">
    <location>
        <begin position="432"/>
        <end position="451"/>
    </location>
</feature>
<keyword evidence="7" id="KW-0328">Glycosyltransferase</keyword>
<evidence type="ECO:0000256" key="9">
    <source>
        <dbReference type="ARBA" id="ARBA00022692"/>
    </source>
</evidence>
<evidence type="ECO:0000256" key="19">
    <source>
        <dbReference type="SAM" id="Phobius"/>
    </source>
</evidence>
<keyword evidence="11" id="KW-0256">Endoplasmic reticulum</keyword>
<dbReference type="CDD" id="cd06855">
    <property type="entry name" value="GT_GPT_euk"/>
    <property type="match status" value="1"/>
</dbReference>
<evidence type="ECO:0000256" key="7">
    <source>
        <dbReference type="ARBA" id="ARBA00022676"/>
    </source>
</evidence>
<evidence type="ECO:0000256" key="5">
    <source>
        <dbReference type="ARBA" id="ARBA00013225"/>
    </source>
</evidence>
<sequence>MLGTLRAYITTRANKDRMSLFRYLVPLTTILLICCSKQHSAILYASSFSLIAYLAANWMIPKVGNAFIKIGLFGKDMSKPGKPVIPESVGAISAGVYILVMLLCIPFMFYKYMVTATSGGGYRDISIVEGSEQPTNFFPHAKLSEYLSSVLCLESTILLGVADDLFDLRWRHKFFLPAIGAIPLLIVYYVDFGATHVLVPGFLQNFVQIPLIDLGGLYYVYMGAMTIFCPNAINILAGVNGLEVGQSIVLSLLALTNDGIYLTLGHPNTWENHRFSAMLILPFLWVSMALYNWNRWPAKVFVGDTYCYFAGMVFAVVGILGHFSKTMLLLFLPQIINFLYSVPQLFHIVPCPRHRLPHFNEKDGLLYPSRANLQETPAKGFFIPILKLLNFFKLIDLEYDNKGQLINCTNMTLINLTLVWFGPRREDKLCRLILRIQFGVGILALIARHALGKLLFGHDNLWTID</sequence>
<feature type="transmembrane region" description="Helical" evidence="19">
    <location>
        <begin position="275"/>
        <end position="293"/>
    </location>
</feature>
<organism evidence="20 21">
    <name type="scientific">Zygosaccharomyces rouxii</name>
    <dbReference type="NCBI Taxonomy" id="4956"/>
    <lineage>
        <taxon>Eukaryota</taxon>
        <taxon>Fungi</taxon>
        <taxon>Dikarya</taxon>
        <taxon>Ascomycota</taxon>
        <taxon>Saccharomycotina</taxon>
        <taxon>Saccharomycetes</taxon>
        <taxon>Saccharomycetales</taxon>
        <taxon>Saccharomycetaceae</taxon>
        <taxon>Zygosaccharomyces</taxon>
    </lineage>
</organism>
<gene>
    <name evidence="20" type="ORF">ZYGR_0BB01560</name>
</gene>
<keyword evidence="13 19" id="KW-1133">Transmembrane helix</keyword>
<dbReference type="GO" id="GO:0016757">
    <property type="term" value="F:glycosyltransferase activity"/>
    <property type="evidence" value="ECO:0007669"/>
    <property type="project" value="UniProtKB-KW"/>
</dbReference>
<evidence type="ECO:0000256" key="3">
    <source>
        <dbReference type="ARBA" id="ARBA00004922"/>
    </source>
</evidence>
<dbReference type="AlphaFoldDB" id="A0A1Q3AKW1"/>
<evidence type="ECO:0000256" key="13">
    <source>
        <dbReference type="ARBA" id="ARBA00022989"/>
    </source>
</evidence>
<dbReference type="PANTHER" id="PTHR10571:SF0">
    <property type="entry name" value="UDP-N-ACETYLGLUCOSAMINE--DOLICHYL-PHOSPHATE N-ACETYLGLUCOSAMINEPHOSPHOTRANSFERASE"/>
    <property type="match status" value="1"/>
</dbReference>
<comment type="function">
    <text evidence="17">UDP-N-acetylglucosamine--dolichyl-phosphate N-acetylglucosaminephosphotransferase that operates in the biosynthetic pathway of dolichol-linked oligosaccharides, the glycan precursors employed in protein asparagine (N)-glycosylation. The assembly of dolichol-linked oligosaccharides begins on the cytosolic side of the endoplasmic reticulum membrane and finishes in its lumen. The sequential addition of sugars to dolichol pyrophosphate produces dolichol-linked oligosaccharides containing fourteen sugars, including two GlcNAcs, nine mannoses and three glucoses. Once assembled, the oligosaccharide is transferred from the lipid to nascent proteins by oligosaccharyltransferases. Catalyzes the initial step of dolichol-linked oligosaccharide biosynthesis, transfering GlcNAc-1-P from cytosolic UDP-GlcNAc onto the carrier lipid dolichyl phosphate (P-dolichol), yielding GlcNAc-P-P-dolichol embedded in the cytoplasmic leaflet of the endoplasmic reticulum membrane.</text>
</comment>
<evidence type="ECO:0000256" key="15">
    <source>
        <dbReference type="ARBA" id="ARBA00029567"/>
    </source>
</evidence>
<comment type="caution">
    <text evidence="20">The sequence shown here is derived from an EMBL/GenBank/DDBJ whole genome shotgun (WGS) entry which is preliminary data.</text>
</comment>
<evidence type="ECO:0000256" key="18">
    <source>
        <dbReference type="ARBA" id="ARBA00045078"/>
    </source>
</evidence>
<dbReference type="GO" id="GO:0046872">
    <property type="term" value="F:metal ion binding"/>
    <property type="evidence" value="ECO:0007669"/>
    <property type="project" value="UniProtKB-KW"/>
</dbReference>
<dbReference type="GO" id="GO:0006488">
    <property type="term" value="P:dolichol-linked oligosaccharide biosynthetic process"/>
    <property type="evidence" value="ECO:0007669"/>
    <property type="project" value="InterPro"/>
</dbReference>
<comment type="subcellular location">
    <subcellularLocation>
        <location evidence="2">Endoplasmic reticulum membrane</location>
        <topology evidence="2">Multi-pass membrane protein</topology>
    </subcellularLocation>
</comment>
<dbReference type="GO" id="GO:0005789">
    <property type="term" value="C:endoplasmic reticulum membrane"/>
    <property type="evidence" value="ECO:0007669"/>
    <property type="project" value="UniProtKB-SubCell"/>
</dbReference>
<comment type="catalytic activity">
    <reaction evidence="18">
        <text>a di-trans,poly-cis-dolichyl phosphate + UDP-N-acetyl-alpha-D-glucosamine = an N-acetyl-alpha-D-glucosaminyl-diphospho-di-trans,poly-cis-dolichol + UMP</text>
        <dbReference type="Rhea" id="RHEA:13289"/>
        <dbReference type="Rhea" id="RHEA-COMP:19498"/>
        <dbReference type="Rhea" id="RHEA-COMP:19507"/>
        <dbReference type="ChEBI" id="CHEBI:57683"/>
        <dbReference type="ChEBI" id="CHEBI:57705"/>
        <dbReference type="ChEBI" id="CHEBI:57865"/>
        <dbReference type="ChEBI" id="CHEBI:58427"/>
        <dbReference type="EC" id="2.7.8.15"/>
    </reaction>
    <physiologicalReaction direction="left-to-right" evidence="18">
        <dbReference type="Rhea" id="RHEA:13290"/>
    </physiologicalReaction>
</comment>
<proteinExistence type="inferred from homology"/>
<evidence type="ECO:0000256" key="12">
    <source>
        <dbReference type="ARBA" id="ARBA00022842"/>
    </source>
</evidence>
<evidence type="ECO:0000256" key="11">
    <source>
        <dbReference type="ARBA" id="ARBA00022824"/>
    </source>
</evidence>
<dbReference type="Proteomes" id="UP000187013">
    <property type="component" value="Unassembled WGS sequence"/>
</dbReference>
<name>A0A1Q3AKW1_ZYGRO</name>
<feature type="transmembrane region" description="Helical" evidence="19">
    <location>
        <begin position="202"/>
        <end position="221"/>
    </location>
</feature>
<evidence type="ECO:0000313" key="21">
    <source>
        <dbReference type="Proteomes" id="UP000187013"/>
    </source>
</evidence>
<reference evidence="20 21" key="1">
    <citation type="submission" date="2016-08" db="EMBL/GenBank/DDBJ databases">
        <title>Draft genome sequence of allopolyploid Zygosaccharomyces rouxii.</title>
        <authorList>
            <person name="Watanabe J."/>
            <person name="Uehara K."/>
            <person name="Mogi Y."/>
            <person name="Tsukioka Y."/>
        </authorList>
    </citation>
    <scope>NUCLEOTIDE SEQUENCE [LARGE SCALE GENOMIC DNA]</scope>
    <source>
        <strain evidence="20 21">NBRC 110957</strain>
    </source>
</reference>
<accession>A0A1Q3AKW1</accession>